<proteinExistence type="predicted"/>
<keyword evidence="3" id="KW-1185">Reference proteome</keyword>
<dbReference type="OrthoDB" id="615024at2759"/>
<dbReference type="EMBL" id="PQIB02000003">
    <property type="protein sequence ID" value="RLN31135.1"/>
    <property type="molecule type" value="Genomic_DNA"/>
</dbReference>
<gene>
    <name evidence="2" type="ORF">C2845_PM05G17210</name>
</gene>
<dbReference type="SUPFAM" id="SSF81383">
    <property type="entry name" value="F-box domain"/>
    <property type="match status" value="1"/>
</dbReference>
<dbReference type="AlphaFoldDB" id="A0A3L6T5A0"/>
<dbReference type="Proteomes" id="UP000275267">
    <property type="component" value="Unassembled WGS sequence"/>
</dbReference>
<comment type="caution">
    <text evidence="2">The sequence shown here is derived from an EMBL/GenBank/DDBJ whole genome shotgun (WGS) entry which is preliminary data.</text>
</comment>
<organism evidence="2 3">
    <name type="scientific">Panicum miliaceum</name>
    <name type="common">Proso millet</name>
    <name type="synonym">Broomcorn millet</name>
    <dbReference type="NCBI Taxonomy" id="4540"/>
    <lineage>
        <taxon>Eukaryota</taxon>
        <taxon>Viridiplantae</taxon>
        <taxon>Streptophyta</taxon>
        <taxon>Embryophyta</taxon>
        <taxon>Tracheophyta</taxon>
        <taxon>Spermatophyta</taxon>
        <taxon>Magnoliopsida</taxon>
        <taxon>Liliopsida</taxon>
        <taxon>Poales</taxon>
        <taxon>Poaceae</taxon>
        <taxon>PACMAD clade</taxon>
        <taxon>Panicoideae</taxon>
        <taxon>Panicodae</taxon>
        <taxon>Paniceae</taxon>
        <taxon>Panicinae</taxon>
        <taxon>Panicum</taxon>
        <taxon>Panicum sect. Panicum</taxon>
    </lineage>
</organism>
<dbReference type="InterPro" id="IPR036047">
    <property type="entry name" value="F-box-like_dom_sf"/>
</dbReference>
<dbReference type="Pfam" id="PF12937">
    <property type="entry name" value="F-box-like"/>
    <property type="match status" value="1"/>
</dbReference>
<reference evidence="3" key="1">
    <citation type="journal article" date="2019" name="Nat. Commun.">
        <title>The genome of broomcorn millet.</title>
        <authorList>
            <person name="Zou C."/>
            <person name="Miki D."/>
            <person name="Li D."/>
            <person name="Tang Q."/>
            <person name="Xiao L."/>
            <person name="Rajput S."/>
            <person name="Deng P."/>
            <person name="Jia W."/>
            <person name="Huang R."/>
            <person name="Zhang M."/>
            <person name="Sun Y."/>
            <person name="Hu J."/>
            <person name="Fu X."/>
            <person name="Schnable P.S."/>
            <person name="Li F."/>
            <person name="Zhang H."/>
            <person name="Feng B."/>
            <person name="Zhu X."/>
            <person name="Liu R."/>
            <person name="Schnable J.C."/>
            <person name="Zhu J.-K."/>
            <person name="Zhang H."/>
        </authorList>
    </citation>
    <scope>NUCLEOTIDE SEQUENCE [LARGE SCALE GENOMIC DNA]</scope>
</reference>
<name>A0A3L6T5A0_PANMI</name>
<protein>
    <recommendedName>
        <fullName evidence="1">F-box domain-containing protein</fullName>
    </recommendedName>
</protein>
<accession>A0A3L6T5A0</accession>
<evidence type="ECO:0000313" key="3">
    <source>
        <dbReference type="Proteomes" id="UP000275267"/>
    </source>
</evidence>
<dbReference type="Gene3D" id="1.20.1280.50">
    <property type="match status" value="1"/>
</dbReference>
<evidence type="ECO:0000259" key="1">
    <source>
        <dbReference type="Pfam" id="PF12937"/>
    </source>
</evidence>
<evidence type="ECO:0000313" key="2">
    <source>
        <dbReference type="EMBL" id="RLN31135.1"/>
    </source>
</evidence>
<dbReference type="InterPro" id="IPR001810">
    <property type="entry name" value="F-box_dom"/>
</dbReference>
<dbReference type="PANTHER" id="PTHR33207">
    <property type="entry name" value="F-BOX DOMAIN CONTAINING PROTEIN-RELATED"/>
    <property type="match status" value="1"/>
</dbReference>
<sequence>MGDIHGIPDDVLELILLRLPSPAHMIRAAAACRRWHGVVAGARFLRRFASRDGGRHLVAGSYRNGSRRFPSCPPERVRPAFVPAAARTTSPLPAARFSLNFLWRAPGSEEFVDPWFWRIRDSRGGLLLFAFEEREDCCPRWKMHTVVCEPLTRRYRVFPPMVRSARYHLHSGPFLLDGVGLSSFRVIMGWEGTRDFMGRTRASLFWHAGGGSVEALDRTTGEVSRSELPRAGGLDERAAALKVTAGGDGEARVLLAAAAGVVLKVFALPPSGGGGGGEWALEKTIELAAVARGLPGYHPSYFSAGEPAQWMIKVTDTGLVAVWRAGERWACRLDIDTAEAEVVPEEDGRDVAFPCELPWPPVLRHLAAGV</sequence>
<feature type="domain" description="F-box" evidence="1">
    <location>
        <begin position="6"/>
        <end position="42"/>
    </location>
</feature>